<dbReference type="InterPro" id="IPR036179">
    <property type="entry name" value="Ig-like_dom_sf"/>
</dbReference>
<keyword evidence="3 9" id="KW-0812">Transmembrane</keyword>
<dbReference type="Gene3D" id="2.60.40.10">
    <property type="entry name" value="Immunoglobulins"/>
    <property type="match status" value="1"/>
</dbReference>
<evidence type="ECO:0000256" key="1">
    <source>
        <dbReference type="ARBA" id="ARBA00004167"/>
    </source>
</evidence>
<accession>A0A2I4CRJ6</accession>
<organism evidence="11 12">
    <name type="scientific">Austrofundulus limnaeus</name>
    <name type="common">Annual killifish</name>
    <dbReference type="NCBI Taxonomy" id="52670"/>
    <lineage>
        <taxon>Eukaryota</taxon>
        <taxon>Metazoa</taxon>
        <taxon>Chordata</taxon>
        <taxon>Craniata</taxon>
        <taxon>Vertebrata</taxon>
        <taxon>Euteleostomi</taxon>
        <taxon>Actinopterygii</taxon>
        <taxon>Neopterygii</taxon>
        <taxon>Teleostei</taxon>
        <taxon>Neoteleostei</taxon>
        <taxon>Acanthomorphata</taxon>
        <taxon>Ovalentaria</taxon>
        <taxon>Atherinomorphae</taxon>
        <taxon>Cyprinodontiformes</taxon>
        <taxon>Rivulidae</taxon>
        <taxon>Austrofundulus</taxon>
    </lineage>
</organism>
<dbReference type="PROSITE" id="PS50835">
    <property type="entry name" value="IG_LIKE"/>
    <property type="match status" value="1"/>
</dbReference>
<dbReference type="InterPro" id="IPR013783">
    <property type="entry name" value="Ig-like_fold"/>
</dbReference>
<evidence type="ECO:0000256" key="6">
    <source>
        <dbReference type="ARBA" id="ARBA00023157"/>
    </source>
</evidence>
<dbReference type="InterPro" id="IPR007110">
    <property type="entry name" value="Ig-like_dom"/>
</dbReference>
<keyword evidence="7 12" id="KW-0675">Receptor</keyword>
<protein>
    <submittedName>
        <fullName evidence="12">Cell surface glycoprotein CD200 receptor 1</fullName>
    </submittedName>
</protein>
<dbReference type="InterPro" id="IPR040012">
    <property type="entry name" value="CD200R"/>
</dbReference>
<keyword evidence="11" id="KW-1185">Reference proteome</keyword>
<evidence type="ECO:0000256" key="7">
    <source>
        <dbReference type="ARBA" id="ARBA00023170"/>
    </source>
</evidence>
<dbReference type="GeneID" id="106531322"/>
<comment type="subcellular location">
    <subcellularLocation>
        <location evidence="1">Membrane</location>
        <topology evidence="1">Single-pass membrane protein</topology>
    </subcellularLocation>
</comment>
<evidence type="ECO:0000256" key="4">
    <source>
        <dbReference type="ARBA" id="ARBA00022989"/>
    </source>
</evidence>
<dbReference type="Proteomes" id="UP000192220">
    <property type="component" value="Unplaced"/>
</dbReference>
<evidence type="ECO:0000259" key="10">
    <source>
        <dbReference type="PROSITE" id="PS50835"/>
    </source>
</evidence>
<dbReference type="InterPro" id="IPR013162">
    <property type="entry name" value="CD80_C2-set"/>
</dbReference>
<dbReference type="RefSeq" id="XP_013882608.1">
    <property type="nucleotide sequence ID" value="XM_014027154.1"/>
</dbReference>
<evidence type="ECO:0000256" key="5">
    <source>
        <dbReference type="ARBA" id="ARBA00023136"/>
    </source>
</evidence>
<dbReference type="STRING" id="52670.A0A2I4CRJ6"/>
<dbReference type="GO" id="GO:0016020">
    <property type="term" value="C:membrane"/>
    <property type="evidence" value="ECO:0007669"/>
    <property type="project" value="UniProtKB-SubCell"/>
</dbReference>
<evidence type="ECO:0000256" key="3">
    <source>
        <dbReference type="ARBA" id="ARBA00022692"/>
    </source>
</evidence>
<sequence>MEQRNNTVVAVCRAEGGNPAANISWSFTGNSEPETSLSDSDGLVTVESVLKIPAGMSRENLSCIIQHPSWDQEKMVIVKAEKDVQWHWIFIPVIGVVVVLLAGISTFALKKFKLLRRQQSDTLDKSPRMEDVEEVEPYASYVQRVNSIYN</sequence>
<dbReference type="SUPFAM" id="SSF48726">
    <property type="entry name" value="Immunoglobulin"/>
    <property type="match status" value="1"/>
</dbReference>
<dbReference type="Pfam" id="PF08205">
    <property type="entry name" value="C2-set_2"/>
    <property type="match status" value="1"/>
</dbReference>
<dbReference type="PANTHER" id="PTHR21462">
    <property type="entry name" value="CELL SURFACE GLYCOPROTEIN OX2 RECEPTOR PRECURSOR"/>
    <property type="match status" value="1"/>
</dbReference>
<comment type="similarity">
    <text evidence="2">Belongs to the CD200R family.</text>
</comment>
<dbReference type="AlphaFoldDB" id="A0A2I4CRJ6"/>
<dbReference type="KEGG" id="alim:106531322"/>
<proteinExistence type="inferred from homology"/>
<dbReference type="OrthoDB" id="8915654at2759"/>
<evidence type="ECO:0000313" key="11">
    <source>
        <dbReference type="Proteomes" id="UP000192220"/>
    </source>
</evidence>
<dbReference type="GO" id="GO:0150077">
    <property type="term" value="P:regulation of neuroinflammatory response"/>
    <property type="evidence" value="ECO:0007669"/>
    <property type="project" value="InterPro"/>
</dbReference>
<keyword evidence="8" id="KW-0325">Glycoprotein</keyword>
<dbReference type="InParanoid" id="A0A2I4CRJ6"/>
<evidence type="ECO:0000256" key="9">
    <source>
        <dbReference type="SAM" id="Phobius"/>
    </source>
</evidence>
<feature type="domain" description="Ig-like" evidence="10">
    <location>
        <begin position="1"/>
        <end position="85"/>
    </location>
</feature>
<dbReference type="PANTHER" id="PTHR21462:SF2">
    <property type="entry name" value="CELL SURFACE GLYCOPROTEIN CD200 RECEPTOR 2"/>
    <property type="match status" value="1"/>
</dbReference>
<feature type="transmembrane region" description="Helical" evidence="9">
    <location>
        <begin position="86"/>
        <end position="109"/>
    </location>
</feature>
<gene>
    <name evidence="12" type="primary">si:ch211-214p13.9</name>
</gene>
<keyword evidence="5 9" id="KW-0472">Membrane</keyword>
<keyword evidence="4 9" id="KW-1133">Transmembrane helix</keyword>
<keyword evidence="6" id="KW-1015">Disulfide bond</keyword>
<dbReference type="GO" id="GO:0038023">
    <property type="term" value="F:signaling receptor activity"/>
    <property type="evidence" value="ECO:0007669"/>
    <property type="project" value="InterPro"/>
</dbReference>
<name>A0A2I4CRJ6_AUSLI</name>
<evidence type="ECO:0000256" key="2">
    <source>
        <dbReference type="ARBA" id="ARBA00008215"/>
    </source>
</evidence>
<evidence type="ECO:0000256" key="8">
    <source>
        <dbReference type="ARBA" id="ARBA00023180"/>
    </source>
</evidence>
<reference evidence="12" key="1">
    <citation type="submission" date="2025-08" db="UniProtKB">
        <authorList>
            <consortium name="RefSeq"/>
        </authorList>
    </citation>
    <scope>IDENTIFICATION</scope>
    <source>
        <strain evidence="12">Quisiro</strain>
        <tissue evidence="12">Liver</tissue>
    </source>
</reference>
<evidence type="ECO:0000313" key="12">
    <source>
        <dbReference type="RefSeq" id="XP_013882608.1"/>
    </source>
</evidence>
<dbReference type="GO" id="GO:0009986">
    <property type="term" value="C:cell surface"/>
    <property type="evidence" value="ECO:0007669"/>
    <property type="project" value="UniProtKB-ARBA"/>
</dbReference>